<dbReference type="EMBL" id="BK014841">
    <property type="protein sequence ID" value="DAD78254.1"/>
    <property type="molecule type" value="Genomic_DNA"/>
</dbReference>
<proteinExistence type="predicted"/>
<evidence type="ECO:0000313" key="1">
    <source>
        <dbReference type="EMBL" id="DAD78254.1"/>
    </source>
</evidence>
<name>A0A8S5M7P1_9CAUD</name>
<organism evidence="1">
    <name type="scientific">Siphoviridae sp. ctzVd36</name>
    <dbReference type="NCBI Taxonomy" id="2826530"/>
    <lineage>
        <taxon>Viruses</taxon>
        <taxon>Duplodnaviria</taxon>
        <taxon>Heunggongvirae</taxon>
        <taxon>Uroviricota</taxon>
        <taxon>Caudoviricetes</taxon>
    </lineage>
</organism>
<sequence length="111" mass="13086">MKSLNSKLKAFAELLKRVSTNEIYHYDATGDKGDRYIVWQEEGESDSLFLDNQHDEIVLKGSLDIYTKVEFDDLVDEVIDLFHKNTVSFNLISVDYETNSNYIHYSFDWEY</sequence>
<accession>A0A8S5M7P1</accession>
<reference evidence="1" key="1">
    <citation type="journal article" date="2021" name="Proc. Natl. Acad. Sci. U.S.A.">
        <title>A Catalog of Tens of Thousands of Viruses from Human Metagenomes Reveals Hidden Associations with Chronic Diseases.</title>
        <authorList>
            <person name="Tisza M.J."/>
            <person name="Buck C.B."/>
        </authorList>
    </citation>
    <scope>NUCLEOTIDE SEQUENCE</scope>
    <source>
        <strain evidence="1">CtzVd36</strain>
    </source>
</reference>
<protein>
    <submittedName>
        <fullName evidence="1">Tail component</fullName>
    </submittedName>
</protein>